<dbReference type="AlphaFoldDB" id="A0AAV5VSC2"/>
<proteinExistence type="predicted"/>
<dbReference type="Proteomes" id="UP001432322">
    <property type="component" value="Unassembled WGS sequence"/>
</dbReference>
<accession>A0AAV5VSC2</accession>
<evidence type="ECO:0000313" key="2">
    <source>
        <dbReference type="Proteomes" id="UP001432322"/>
    </source>
</evidence>
<sequence length="121" mass="14131">SSICTLRVGSVQAQTTPALRQHRSDVHWRRTPAGHSNFSLMLYIPHHFRPERRTQCTEQSNCRLCVVRIGSITTGIHSRGVFYKCLMQLLEIFERFREIRQTFRDRREASSRNSECPGARN</sequence>
<reference evidence="1" key="1">
    <citation type="submission" date="2023-10" db="EMBL/GenBank/DDBJ databases">
        <title>Genome assembly of Pristionchus species.</title>
        <authorList>
            <person name="Yoshida K."/>
            <person name="Sommer R.J."/>
        </authorList>
    </citation>
    <scope>NUCLEOTIDE SEQUENCE</scope>
    <source>
        <strain evidence="1">RS5133</strain>
    </source>
</reference>
<gene>
    <name evidence="1" type="ORF">PFISCL1PPCAC_13843</name>
</gene>
<comment type="caution">
    <text evidence="1">The sequence shown here is derived from an EMBL/GenBank/DDBJ whole genome shotgun (WGS) entry which is preliminary data.</text>
</comment>
<protein>
    <submittedName>
        <fullName evidence="1">Uncharacterized protein</fullName>
    </submittedName>
</protein>
<feature type="non-terminal residue" evidence="1">
    <location>
        <position position="1"/>
    </location>
</feature>
<organism evidence="1 2">
    <name type="scientific">Pristionchus fissidentatus</name>
    <dbReference type="NCBI Taxonomy" id="1538716"/>
    <lineage>
        <taxon>Eukaryota</taxon>
        <taxon>Metazoa</taxon>
        <taxon>Ecdysozoa</taxon>
        <taxon>Nematoda</taxon>
        <taxon>Chromadorea</taxon>
        <taxon>Rhabditida</taxon>
        <taxon>Rhabditina</taxon>
        <taxon>Diplogasteromorpha</taxon>
        <taxon>Diplogasteroidea</taxon>
        <taxon>Neodiplogasteridae</taxon>
        <taxon>Pristionchus</taxon>
    </lineage>
</organism>
<name>A0AAV5VSC2_9BILA</name>
<dbReference type="EMBL" id="BTSY01000004">
    <property type="protein sequence ID" value="GMT22546.1"/>
    <property type="molecule type" value="Genomic_DNA"/>
</dbReference>
<keyword evidence="2" id="KW-1185">Reference proteome</keyword>
<evidence type="ECO:0000313" key="1">
    <source>
        <dbReference type="EMBL" id="GMT22546.1"/>
    </source>
</evidence>